<evidence type="ECO:0000256" key="3">
    <source>
        <dbReference type="SAM" id="SignalP"/>
    </source>
</evidence>
<keyword evidence="2" id="KW-0812">Transmembrane</keyword>
<evidence type="ECO:0000256" key="1">
    <source>
        <dbReference type="SAM" id="MobiDB-lite"/>
    </source>
</evidence>
<dbReference type="AlphaFoldDB" id="M3CGW7"/>
<keyword evidence="2" id="KW-1133">Transmembrane helix</keyword>
<feature type="region of interest" description="Disordered" evidence="1">
    <location>
        <begin position="499"/>
        <end position="537"/>
    </location>
</feature>
<dbReference type="RefSeq" id="XP_016761184.1">
    <property type="nucleotide sequence ID" value="XM_016904932.1"/>
</dbReference>
<feature type="compositionally biased region" description="Polar residues" evidence="1">
    <location>
        <begin position="320"/>
        <end position="336"/>
    </location>
</feature>
<dbReference type="eggNOG" id="ENOG502SIUZ">
    <property type="taxonomic scope" value="Eukaryota"/>
</dbReference>
<evidence type="ECO:0000313" key="4">
    <source>
        <dbReference type="EMBL" id="EMF13063.1"/>
    </source>
</evidence>
<sequence length="537" mass="58326">MGRGGAIHLSYAALVLLSQATGSSAGLWTVDINHSPAPPAESGPPFSAHASRDRDLLPYQVVGVVSAYVGSVLIIGTLLLTWGRKLRKRALNMVIEKPTELVKPTKNMFDINSPSSPVGSVRGWIGRKKRTADSIRSGRSTLRSPGGASVATFDDHVVEQHKARQKDDLARVYGAVFEHEDSTAPPYSAEDTHSARAKSGPLRHLDMDRVRDAGGPSARSPQSPTSPYHAKNVLAQLSPRYKLDAPRSPMHETSDGRAASHGNRTIDSSPGKLRKKFVNLNLNNIGSPIKSLRDNDDGAREPLSPKLYTNPGAPPPEPPSTRTAETFLYSPTTPGTGRSFAFTEEEEHFDHVRDLPSAHPQRRPGLISESQPPLSPSSPGLPSSPAQFRVGSPPRRGPAAPAGNIDRPLALRQFNEQQKQMQQSTVSLASPTTARHFPLSPVGAWNTRAGGLLSPPIQQTVLHTKGVDRGLTTPGGTLEQLPYSPYFPNQLVTPVTPHFTTRAERKQKEKEEKTTRGAITEEDQVKDDKDLWRDGYD</sequence>
<feature type="compositionally biased region" description="Basic and acidic residues" evidence="1">
    <location>
        <begin position="501"/>
        <end position="515"/>
    </location>
</feature>
<feature type="compositionally biased region" description="Low complexity" evidence="1">
    <location>
        <begin position="377"/>
        <end position="403"/>
    </location>
</feature>
<evidence type="ECO:0000256" key="2">
    <source>
        <dbReference type="SAM" id="Phobius"/>
    </source>
</evidence>
<dbReference type="Proteomes" id="UP000016931">
    <property type="component" value="Unassembled WGS sequence"/>
</dbReference>
<dbReference type="OrthoDB" id="4524805at2759"/>
<feature type="compositionally biased region" description="Basic and acidic residues" evidence="1">
    <location>
        <begin position="526"/>
        <end position="537"/>
    </location>
</feature>
<accession>M3CGW7</accession>
<feature type="compositionally biased region" description="Basic and acidic residues" evidence="1">
    <location>
        <begin position="244"/>
        <end position="255"/>
    </location>
</feature>
<feature type="compositionally biased region" description="Basic and acidic residues" evidence="1">
    <location>
        <begin position="291"/>
        <end position="300"/>
    </location>
</feature>
<feature type="compositionally biased region" description="Basic and acidic residues" evidence="1">
    <location>
        <begin position="203"/>
        <end position="212"/>
    </location>
</feature>
<gene>
    <name evidence="4" type="ORF">SEPMUDRAFT_148442</name>
</gene>
<feature type="region of interest" description="Disordered" evidence="1">
    <location>
        <begin position="244"/>
        <end position="272"/>
    </location>
</feature>
<proteinExistence type="predicted"/>
<dbReference type="HOGENOM" id="CLU_030055_0_0_1"/>
<protein>
    <submittedName>
        <fullName evidence="4">Uncharacterized protein</fullName>
    </submittedName>
</protein>
<keyword evidence="2" id="KW-0472">Membrane</keyword>
<feature type="transmembrane region" description="Helical" evidence="2">
    <location>
        <begin position="61"/>
        <end position="83"/>
    </location>
</feature>
<feature type="region of interest" description="Disordered" evidence="1">
    <location>
        <begin position="181"/>
        <end position="229"/>
    </location>
</feature>
<name>M3CGW7_SPHMS</name>
<organism evidence="4 5">
    <name type="scientific">Sphaerulina musiva (strain SO2202)</name>
    <name type="common">Poplar stem canker fungus</name>
    <name type="synonym">Septoria musiva</name>
    <dbReference type="NCBI Taxonomy" id="692275"/>
    <lineage>
        <taxon>Eukaryota</taxon>
        <taxon>Fungi</taxon>
        <taxon>Dikarya</taxon>
        <taxon>Ascomycota</taxon>
        <taxon>Pezizomycotina</taxon>
        <taxon>Dothideomycetes</taxon>
        <taxon>Dothideomycetidae</taxon>
        <taxon>Mycosphaerellales</taxon>
        <taxon>Mycosphaerellaceae</taxon>
        <taxon>Sphaerulina</taxon>
    </lineage>
</organism>
<dbReference type="EMBL" id="KB456263">
    <property type="protein sequence ID" value="EMF13063.1"/>
    <property type="molecule type" value="Genomic_DNA"/>
</dbReference>
<dbReference type="OMA" id="EDMYKHV"/>
<feature type="signal peptide" evidence="3">
    <location>
        <begin position="1"/>
        <end position="25"/>
    </location>
</feature>
<evidence type="ECO:0000313" key="5">
    <source>
        <dbReference type="Proteomes" id="UP000016931"/>
    </source>
</evidence>
<dbReference type="GeneID" id="27902069"/>
<keyword evidence="3" id="KW-0732">Signal</keyword>
<feature type="region of interest" description="Disordered" evidence="1">
    <location>
        <begin position="285"/>
        <end position="405"/>
    </location>
</feature>
<reference evidence="4 5" key="1">
    <citation type="journal article" date="2012" name="PLoS Pathog.">
        <title>Diverse lifestyles and strategies of plant pathogenesis encoded in the genomes of eighteen Dothideomycetes fungi.</title>
        <authorList>
            <person name="Ohm R.A."/>
            <person name="Feau N."/>
            <person name="Henrissat B."/>
            <person name="Schoch C.L."/>
            <person name="Horwitz B.A."/>
            <person name="Barry K.W."/>
            <person name="Condon B.J."/>
            <person name="Copeland A.C."/>
            <person name="Dhillon B."/>
            <person name="Glaser F."/>
            <person name="Hesse C.N."/>
            <person name="Kosti I."/>
            <person name="LaButti K."/>
            <person name="Lindquist E.A."/>
            <person name="Lucas S."/>
            <person name="Salamov A.A."/>
            <person name="Bradshaw R.E."/>
            <person name="Ciuffetti L."/>
            <person name="Hamelin R.C."/>
            <person name="Kema G.H.J."/>
            <person name="Lawrence C."/>
            <person name="Scott J.A."/>
            <person name="Spatafora J.W."/>
            <person name="Turgeon B.G."/>
            <person name="de Wit P.J.G.M."/>
            <person name="Zhong S."/>
            <person name="Goodwin S.B."/>
            <person name="Grigoriev I.V."/>
        </authorList>
    </citation>
    <scope>NUCLEOTIDE SEQUENCE [LARGE SCALE GENOMIC DNA]</scope>
    <source>
        <strain evidence="4 5">SO2202</strain>
    </source>
</reference>
<feature type="chain" id="PRO_5004032470" evidence="3">
    <location>
        <begin position="26"/>
        <end position="537"/>
    </location>
</feature>
<feature type="region of interest" description="Disordered" evidence="1">
    <location>
        <begin position="129"/>
        <end position="148"/>
    </location>
</feature>
<keyword evidence="5" id="KW-1185">Reference proteome</keyword>